<sequence length="1066" mass="118645">MLGRVGAGEKAGAAMKKMFSCSSNQVAVETWNKQDQKLLDAVEKGDVGRVSVLMAKKTARPTKANALGQSAFHLAASKGLTECLTVLLTYGAEVNAKNDDGGTALHLAIIACQPQCVKVLLQDGRTPLMVAAQGKQPAICSQLLQRGAKVDVADKDGKTALMMACESGSTEVVELLLQSGANVAQVDRAGHDALYYATRAKDRVLRRVVRKALRRWKKRGDASRWREFPRQISQQLPSESERETDGSTLTLQSEARDQSHGEEDEEEEEGSELKEWRTRYREEKMRVIQLELQLAQKAKECQALSEGCQAMKERVWHQVQEIRQLFPEGDDNRVEGWKELSRRYSRDSMEEDNYLDLLAEEVQELKRKKQKLEVHEKGGPPKGETQGRKADAVAAAQEGKIHRWLGQEEEEEHKCRESEVKRLQAEVAAALEEKASADKRMQEMEGHMENMRAVIQVHEAKRKNQSGAMKELEARVQELEGENQRLRGLLGQPEREATRKKVCQFLTDMEMVYFKVQKENCLVVAQNAALKQEVEDTLRSELQSPTAAPGAVRRSAFAWKEVTEGLEGALARLGQVNTTFLEKGRALLEAITAPPLGGLVNGNGPLAGEKPTPGSSRVPKELTNGAMGKNQLPNSSVRPVELRGKPDASENKAGPRRKSSDLEKEVRDLKQSNGGLAKELAELSRERQKLQEELRMLKEETPWAEVTRSSVAELERAVEVLTWQLLAEKEASRQLNLKLEAQRKEMESVKDHVLEKTSQEAQCSNGAEAESLGSGILKELHWKLDKVAKKQSEALQLVSEIEEENHNLEAEHTNGFPGERRPPPEVSLATAEAAGDNARFRQRVNELEKGLQDLKAALEGAGACLSGGGHLANQGVKQLLDQVMAEASGLLCTEEEALQKHEKVCGMLSVRAEALGGELASLHEKYVAARAEGDRHKDALAAERRKNEALQAKAAEQEEEAGELRRKVQMMGNVMEALNKKVEELTWACQAREAKIKKLLTETEKLSSEVLNLRSERARLQLHLEVVQKNHQEIVTIYRTHLLNAAQGFMDKEVHSMLVRILQTNS</sequence>
<dbReference type="PROSITE" id="PS50088">
    <property type="entry name" value="ANK_REPEAT"/>
    <property type="match status" value="4"/>
</dbReference>
<gene>
    <name evidence="6" type="ORF">JRQ81_009551</name>
</gene>
<accession>A0A9Q0XAI4</accession>
<protein>
    <recommendedName>
        <fullName evidence="8">Ankyrin repeat domain-containing protein 35</fullName>
    </recommendedName>
</protein>
<dbReference type="Pfam" id="PF12796">
    <property type="entry name" value="Ank_2"/>
    <property type="match status" value="2"/>
</dbReference>
<feature type="repeat" description="ANK" evidence="3">
    <location>
        <begin position="67"/>
        <end position="99"/>
    </location>
</feature>
<dbReference type="AlphaFoldDB" id="A0A9Q0XAI4"/>
<feature type="region of interest" description="Disordered" evidence="5">
    <location>
        <begin position="369"/>
        <end position="389"/>
    </location>
</feature>
<dbReference type="PANTHER" id="PTHR24129">
    <property type="entry name" value="ANKYCORBIN"/>
    <property type="match status" value="1"/>
</dbReference>
<feature type="repeat" description="ANK" evidence="3">
    <location>
        <begin position="123"/>
        <end position="155"/>
    </location>
</feature>
<evidence type="ECO:0000313" key="6">
    <source>
        <dbReference type="EMBL" id="KAJ7307526.1"/>
    </source>
</evidence>
<dbReference type="InterPro" id="IPR042420">
    <property type="entry name" value="RAI14/UACA"/>
</dbReference>
<feature type="region of interest" description="Disordered" evidence="5">
    <location>
        <begin position="228"/>
        <end position="275"/>
    </location>
</feature>
<keyword evidence="2 4" id="KW-0175">Coiled coil</keyword>
<keyword evidence="1" id="KW-0677">Repeat</keyword>
<reference evidence="6" key="1">
    <citation type="journal article" date="2023" name="DNA Res.">
        <title>Chromosome-level genome assembly of Phrynocephalus forsythii using third-generation DNA sequencing and Hi-C analysis.</title>
        <authorList>
            <person name="Qi Y."/>
            <person name="Zhao W."/>
            <person name="Zhao Y."/>
            <person name="Niu C."/>
            <person name="Cao S."/>
            <person name="Zhang Y."/>
        </authorList>
    </citation>
    <scope>NUCLEOTIDE SEQUENCE</scope>
    <source>
        <tissue evidence="6">Muscle</tissue>
    </source>
</reference>
<feature type="compositionally biased region" description="Basic and acidic residues" evidence="5">
    <location>
        <begin position="371"/>
        <end position="389"/>
    </location>
</feature>
<feature type="coiled-coil region" evidence="4">
    <location>
        <begin position="939"/>
        <end position="1016"/>
    </location>
</feature>
<feature type="repeat" description="ANK" evidence="3">
    <location>
        <begin position="100"/>
        <end position="124"/>
    </location>
</feature>
<evidence type="ECO:0008006" key="8">
    <source>
        <dbReference type="Google" id="ProtNLM"/>
    </source>
</evidence>
<dbReference type="PANTHER" id="PTHR24129:SF2">
    <property type="entry name" value="DUF3447 DOMAIN-CONTAINING PROTEIN"/>
    <property type="match status" value="1"/>
</dbReference>
<dbReference type="OrthoDB" id="341259at2759"/>
<feature type="compositionally biased region" description="Low complexity" evidence="5">
    <location>
        <begin position="598"/>
        <end position="608"/>
    </location>
</feature>
<feature type="repeat" description="ANK" evidence="3">
    <location>
        <begin position="156"/>
        <end position="188"/>
    </location>
</feature>
<dbReference type="Proteomes" id="UP001142489">
    <property type="component" value="Unassembled WGS sequence"/>
</dbReference>
<dbReference type="PROSITE" id="PS50297">
    <property type="entry name" value="ANK_REP_REGION"/>
    <property type="match status" value="4"/>
</dbReference>
<feature type="region of interest" description="Disordered" evidence="5">
    <location>
        <begin position="598"/>
        <end position="678"/>
    </location>
</feature>
<organism evidence="6 7">
    <name type="scientific">Phrynocephalus forsythii</name>
    <dbReference type="NCBI Taxonomy" id="171643"/>
    <lineage>
        <taxon>Eukaryota</taxon>
        <taxon>Metazoa</taxon>
        <taxon>Chordata</taxon>
        <taxon>Craniata</taxon>
        <taxon>Vertebrata</taxon>
        <taxon>Euteleostomi</taxon>
        <taxon>Lepidosauria</taxon>
        <taxon>Squamata</taxon>
        <taxon>Bifurcata</taxon>
        <taxon>Unidentata</taxon>
        <taxon>Episquamata</taxon>
        <taxon>Toxicofera</taxon>
        <taxon>Iguania</taxon>
        <taxon>Acrodonta</taxon>
        <taxon>Agamidae</taxon>
        <taxon>Agaminae</taxon>
        <taxon>Phrynocephalus</taxon>
    </lineage>
</organism>
<proteinExistence type="predicted"/>
<keyword evidence="3" id="KW-0040">ANK repeat</keyword>
<dbReference type="Gene3D" id="1.25.40.20">
    <property type="entry name" value="Ankyrin repeat-containing domain"/>
    <property type="match status" value="2"/>
</dbReference>
<dbReference type="EMBL" id="JAPFRF010000019">
    <property type="protein sequence ID" value="KAJ7307526.1"/>
    <property type="molecule type" value="Genomic_DNA"/>
</dbReference>
<evidence type="ECO:0000256" key="5">
    <source>
        <dbReference type="SAM" id="MobiDB-lite"/>
    </source>
</evidence>
<feature type="compositionally biased region" description="Basic and acidic residues" evidence="5">
    <location>
        <begin position="640"/>
        <end position="650"/>
    </location>
</feature>
<keyword evidence="7" id="KW-1185">Reference proteome</keyword>
<evidence type="ECO:0000256" key="1">
    <source>
        <dbReference type="ARBA" id="ARBA00022737"/>
    </source>
</evidence>
<dbReference type="InterPro" id="IPR002110">
    <property type="entry name" value="Ankyrin_rpt"/>
</dbReference>
<dbReference type="SUPFAM" id="SSF48403">
    <property type="entry name" value="Ankyrin repeat"/>
    <property type="match status" value="1"/>
</dbReference>
<evidence type="ECO:0000256" key="2">
    <source>
        <dbReference type="ARBA" id="ARBA00023054"/>
    </source>
</evidence>
<evidence type="ECO:0000256" key="4">
    <source>
        <dbReference type="SAM" id="Coils"/>
    </source>
</evidence>
<dbReference type="GO" id="GO:0003779">
    <property type="term" value="F:actin binding"/>
    <property type="evidence" value="ECO:0007669"/>
    <property type="project" value="InterPro"/>
</dbReference>
<dbReference type="SMART" id="SM00248">
    <property type="entry name" value="ANK"/>
    <property type="match status" value="3"/>
</dbReference>
<feature type="coiled-coil region" evidence="4">
    <location>
        <begin position="406"/>
        <end position="489"/>
    </location>
</feature>
<evidence type="ECO:0000256" key="3">
    <source>
        <dbReference type="PROSITE-ProRule" id="PRU00023"/>
    </source>
</evidence>
<dbReference type="InterPro" id="IPR036770">
    <property type="entry name" value="Ankyrin_rpt-contain_sf"/>
</dbReference>
<feature type="compositionally biased region" description="Basic and acidic residues" evidence="5">
    <location>
        <begin position="658"/>
        <end position="670"/>
    </location>
</feature>
<comment type="caution">
    <text evidence="6">The sequence shown here is derived from an EMBL/GenBank/DDBJ whole genome shotgun (WGS) entry which is preliminary data.</text>
</comment>
<evidence type="ECO:0000313" key="7">
    <source>
        <dbReference type="Proteomes" id="UP001142489"/>
    </source>
</evidence>
<name>A0A9Q0XAI4_9SAUR</name>